<evidence type="ECO:0000313" key="3">
    <source>
        <dbReference type="Proteomes" id="UP001589575"/>
    </source>
</evidence>
<comment type="caution">
    <text evidence="1">The sequence shown here is derived from an EMBL/GenBank/DDBJ whole genome shotgun (WGS) entry which is preliminary data.</text>
</comment>
<name>A0ABV5G8D6_9MICC</name>
<organism evidence="1 3">
    <name type="scientific">Citricoccus parietis</name>
    <dbReference type="NCBI Taxonomy" id="592307"/>
    <lineage>
        <taxon>Bacteria</taxon>
        <taxon>Bacillati</taxon>
        <taxon>Actinomycetota</taxon>
        <taxon>Actinomycetes</taxon>
        <taxon>Micrococcales</taxon>
        <taxon>Micrococcaceae</taxon>
        <taxon>Citricoccus</taxon>
    </lineage>
</organism>
<keyword evidence="3" id="KW-1185">Reference proteome</keyword>
<protein>
    <submittedName>
        <fullName evidence="1">Uncharacterized protein</fullName>
    </submittedName>
</protein>
<evidence type="ECO:0000313" key="1">
    <source>
        <dbReference type="EMBL" id="MFB9075224.1"/>
    </source>
</evidence>
<evidence type="ECO:0000313" key="2">
    <source>
        <dbReference type="EMBL" id="MFB9075684.1"/>
    </source>
</evidence>
<dbReference type="EMBL" id="JBHMFI010000023">
    <property type="protein sequence ID" value="MFB9075684.1"/>
    <property type="molecule type" value="Genomic_DNA"/>
</dbReference>
<sequence>MSSWGGRRRHENPPCAILPGLWIRTLDRGVEHPRGLGMWILSDLVSCAVNSVQ</sequence>
<gene>
    <name evidence="1" type="ORF">ACFFX0_30250</name>
    <name evidence="2" type="ORF">ACFFX0_32775</name>
</gene>
<accession>A0ABV5G8D6</accession>
<reference evidence="1 3" key="1">
    <citation type="submission" date="2024-09" db="EMBL/GenBank/DDBJ databases">
        <authorList>
            <person name="Sun Q."/>
            <person name="Mori K."/>
        </authorList>
    </citation>
    <scope>NUCLEOTIDE SEQUENCE [LARGE SCALE GENOMIC DNA]</scope>
    <source>
        <strain evidence="1 3">CCM 7609</strain>
    </source>
</reference>
<dbReference type="Proteomes" id="UP001589575">
    <property type="component" value="Unassembled WGS sequence"/>
</dbReference>
<proteinExistence type="predicted"/>
<dbReference type="EMBL" id="JBHMFI010000023">
    <property type="protein sequence ID" value="MFB9075224.1"/>
    <property type="molecule type" value="Genomic_DNA"/>
</dbReference>